<protein>
    <submittedName>
        <fullName evidence="2">Uncharacterized protein</fullName>
    </submittedName>
</protein>
<feature type="region of interest" description="Disordered" evidence="1">
    <location>
        <begin position="162"/>
        <end position="186"/>
    </location>
</feature>
<dbReference type="Proteomes" id="UP000735302">
    <property type="component" value="Unassembled WGS sequence"/>
</dbReference>
<dbReference type="AlphaFoldDB" id="A0AAV3Z587"/>
<comment type="caution">
    <text evidence="2">The sequence shown here is derived from an EMBL/GenBank/DDBJ whole genome shotgun (WGS) entry which is preliminary data.</text>
</comment>
<sequence>MPNSRAAAASVAMAGHKSPTKLPELKGPGTAPTGGQKKTPLETPNTDNLNLKPIKTVHRPSRTPTGLPGDEAKPLKRNRTRLGELVDTLLVPEHKAARRFVRRSLGRRGDSDTMAAKTGMTLYERIIAYRKLKSQGEGSQDGEVTVVEVLLYARGWGSIDISQYTNGPDDKRSPTPQPTFTEVRRQ</sequence>
<name>A0AAV3Z587_9GAST</name>
<evidence type="ECO:0000313" key="3">
    <source>
        <dbReference type="Proteomes" id="UP000735302"/>
    </source>
</evidence>
<evidence type="ECO:0000256" key="1">
    <source>
        <dbReference type="SAM" id="MobiDB-lite"/>
    </source>
</evidence>
<accession>A0AAV3Z587</accession>
<feature type="non-terminal residue" evidence="2">
    <location>
        <position position="186"/>
    </location>
</feature>
<evidence type="ECO:0000313" key="2">
    <source>
        <dbReference type="EMBL" id="GFN89706.1"/>
    </source>
</evidence>
<organism evidence="2 3">
    <name type="scientific">Plakobranchus ocellatus</name>
    <dbReference type="NCBI Taxonomy" id="259542"/>
    <lineage>
        <taxon>Eukaryota</taxon>
        <taxon>Metazoa</taxon>
        <taxon>Spiralia</taxon>
        <taxon>Lophotrochozoa</taxon>
        <taxon>Mollusca</taxon>
        <taxon>Gastropoda</taxon>
        <taxon>Heterobranchia</taxon>
        <taxon>Euthyneura</taxon>
        <taxon>Panpulmonata</taxon>
        <taxon>Sacoglossa</taxon>
        <taxon>Placobranchoidea</taxon>
        <taxon>Plakobranchidae</taxon>
        <taxon>Plakobranchus</taxon>
    </lineage>
</organism>
<feature type="region of interest" description="Disordered" evidence="1">
    <location>
        <begin position="1"/>
        <end position="74"/>
    </location>
</feature>
<reference evidence="2 3" key="1">
    <citation type="journal article" date="2021" name="Elife">
        <title>Chloroplast acquisition without the gene transfer in kleptoplastic sea slugs, Plakobranchus ocellatus.</title>
        <authorList>
            <person name="Maeda T."/>
            <person name="Takahashi S."/>
            <person name="Yoshida T."/>
            <person name="Shimamura S."/>
            <person name="Takaki Y."/>
            <person name="Nagai Y."/>
            <person name="Toyoda A."/>
            <person name="Suzuki Y."/>
            <person name="Arimoto A."/>
            <person name="Ishii H."/>
            <person name="Satoh N."/>
            <person name="Nishiyama T."/>
            <person name="Hasebe M."/>
            <person name="Maruyama T."/>
            <person name="Minagawa J."/>
            <person name="Obokata J."/>
            <person name="Shigenobu S."/>
        </authorList>
    </citation>
    <scope>NUCLEOTIDE SEQUENCE [LARGE SCALE GENOMIC DNA]</scope>
</reference>
<proteinExistence type="predicted"/>
<gene>
    <name evidence="2" type="ORF">PoB_001621200</name>
</gene>
<dbReference type="EMBL" id="BLXT01001947">
    <property type="protein sequence ID" value="GFN89706.1"/>
    <property type="molecule type" value="Genomic_DNA"/>
</dbReference>
<keyword evidence="3" id="KW-1185">Reference proteome</keyword>
<feature type="compositionally biased region" description="Low complexity" evidence="1">
    <location>
        <begin position="1"/>
        <end position="14"/>
    </location>
</feature>